<evidence type="ECO:0008006" key="3">
    <source>
        <dbReference type="Google" id="ProtNLM"/>
    </source>
</evidence>
<name>A0AAU7T3V9_9ACTN</name>
<feature type="transmembrane region" description="Helical" evidence="1">
    <location>
        <begin position="6"/>
        <end position="28"/>
    </location>
</feature>
<accession>A0AAU7T3V9</accession>
<keyword evidence="1" id="KW-1133">Transmembrane helix</keyword>
<organism evidence="2">
    <name type="scientific">Kribbella sp. HUAS MG21</name>
    <dbReference type="NCBI Taxonomy" id="3160966"/>
    <lineage>
        <taxon>Bacteria</taxon>
        <taxon>Bacillati</taxon>
        <taxon>Actinomycetota</taxon>
        <taxon>Actinomycetes</taxon>
        <taxon>Propionibacteriales</taxon>
        <taxon>Kribbellaceae</taxon>
        <taxon>Kribbella</taxon>
    </lineage>
</organism>
<sequence length="112" mass="12235">MPEYQWLANLVLMCLFLLTPAALSTMLAGRWRGNRVVLRWARVLAVLTIVLAVAYDVAGAVFLLLSEPRNGSWRPPPGAADDPYFYLPIGVGAFFAGLGILVGVVRARHRLG</sequence>
<dbReference type="EMBL" id="CP158165">
    <property type="protein sequence ID" value="XBV21353.1"/>
    <property type="molecule type" value="Genomic_DNA"/>
</dbReference>
<proteinExistence type="predicted"/>
<keyword evidence="1" id="KW-0812">Transmembrane</keyword>
<dbReference type="RefSeq" id="WP_350274213.1">
    <property type="nucleotide sequence ID" value="NZ_CP158165.1"/>
</dbReference>
<feature type="transmembrane region" description="Helical" evidence="1">
    <location>
        <begin position="40"/>
        <end position="65"/>
    </location>
</feature>
<feature type="transmembrane region" description="Helical" evidence="1">
    <location>
        <begin position="85"/>
        <end position="105"/>
    </location>
</feature>
<keyword evidence="1" id="KW-0472">Membrane</keyword>
<evidence type="ECO:0000313" key="2">
    <source>
        <dbReference type="EMBL" id="XBV21353.1"/>
    </source>
</evidence>
<reference evidence="2" key="1">
    <citation type="submission" date="2024-06" db="EMBL/GenBank/DDBJ databases">
        <title>Kribbella sp. strain HUAS MG21 genome sequences.</title>
        <authorList>
            <person name="Mo P."/>
        </authorList>
    </citation>
    <scope>NUCLEOTIDE SEQUENCE</scope>
    <source>
        <strain evidence="2">HUAS MG21</strain>
    </source>
</reference>
<protein>
    <recommendedName>
        <fullName evidence="3">Integral membrane protein</fullName>
    </recommendedName>
</protein>
<gene>
    <name evidence="2" type="ORF">ABN611_22605</name>
</gene>
<dbReference type="AlphaFoldDB" id="A0AAU7T3V9"/>
<evidence type="ECO:0000256" key="1">
    <source>
        <dbReference type="SAM" id="Phobius"/>
    </source>
</evidence>